<evidence type="ECO:0000256" key="2">
    <source>
        <dbReference type="SAM" id="SignalP"/>
    </source>
</evidence>
<feature type="region of interest" description="Disordered" evidence="1">
    <location>
        <begin position="170"/>
        <end position="199"/>
    </location>
</feature>
<feature type="compositionally biased region" description="Polar residues" evidence="1">
    <location>
        <begin position="417"/>
        <end position="427"/>
    </location>
</feature>
<feature type="compositionally biased region" description="Low complexity" evidence="1">
    <location>
        <begin position="428"/>
        <end position="455"/>
    </location>
</feature>
<evidence type="ECO:0000313" key="4">
    <source>
        <dbReference type="Proteomes" id="UP001214415"/>
    </source>
</evidence>
<feature type="region of interest" description="Disordered" evidence="1">
    <location>
        <begin position="243"/>
        <end position="336"/>
    </location>
</feature>
<feature type="compositionally biased region" description="Basic and acidic residues" evidence="1">
    <location>
        <begin position="275"/>
        <end position="284"/>
    </location>
</feature>
<evidence type="ECO:0000256" key="1">
    <source>
        <dbReference type="SAM" id="MobiDB-lite"/>
    </source>
</evidence>
<feature type="compositionally biased region" description="Low complexity" evidence="1">
    <location>
        <begin position="658"/>
        <end position="683"/>
    </location>
</feature>
<dbReference type="Proteomes" id="UP001214415">
    <property type="component" value="Chromosome 4"/>
</dbReference>
<proteinExistence type="predicted"/>
<feature type="chain" id="PRO_5041899054" description="Ser-Thr-rich glycosyl-phosphatidyl-inositol-anchored membrane family-domain-containing protein" evidence="2">
    <location>
        <begin position="25"/>
        <end position="697"/>
    </location>
</feature>
<keyword evidence="4" id="KW-1185">Reference proteome</keyword>
<feature type="compositionally biased region" description="Low complexity" evidence="1">
    <location>
        <begin position="544"/>
        <end position="591"/>
    </location>
</feature>
<evidence type="ECO:0008006" key="5">
    <source>
        <dbReference type="Google" id="ProtNLM"/>
    </source>
</evidence>
<keyword evidence="2" id="KW-0732">Signal</keyword>
<feature type="compositionally biased region" description="Low complexity" evidence="1">
    <location>
        <begin position="246"/>
        <end position="265"/>
    </location>
</feature>
<protein>
    <recommendedName>
        <fullName evidence="5">Ser-Thr-rich glycosyl-phosphatidyl-inositol-anchored membrane family-domain-containing protein</fullName>
    </recommendedName>
</protein>
<feature type="compositionally biased region" description="Low complexity" evidence="1">
    <location>
        <begin position="599"/>
        <end position="625"/>
    </location>
</feature>
<gene>
    <name evidence="3" type="ORF">MEQU1_002506</name>
</gene>
<feature type="region of interest" description="Disordered" evidence="1">
    <location>
        <begin position="417"/>
        <end position="502"/>
    </location>
</feature>
<feature type="compositionally biased region" description="Low complexity" evidence="1">
    <location>
        <begin position="472"/>
        <end position="502"/>
    </location>
</feature>
<name>A0AAF0IZR0_9BASI</name>
<feature type="compositionally biased region" description="Polar residues" evidence="1">
    <location>
        <begin position="644"/>
        <end position="655"/>
    </location>
</feature>
<feature type="region of interest" description="Disordered" evidence="1">
    <location>
        <begin position="544"/>
        <end position="697"/>
    </location>
</feature>
<feature type="compositionally biased region" description="Low complexity" evidence="1">
    <location>
        <begin position="366"/>
        <end position="383"/>
    </location>
</feature>
<sequence>MQYFVLPALVTATGLLAGAAPVNKEETGIQPLAPPATRPGAPLVLQWNPDVSGSQKWKHMTISLVSVSKDGHRKTTKLASNIDGTNPSKTSYTTDALEHPQDSTVYFVQFSDGKSTKESPEFTIENTDGTYHAMSRRHGQSETPGSVPSSELFSAHASREEAMMVDSVRNASPVSLNSETQNSESAGNESSNDDSQEDADNVRAANMRSQQEHIASPVNIGGVMYIPMIPSGMQDNVRDKAQALPSQVASNNSSANSNSTSQRTSGGDVRNPMSHFEEMGHHFGEAVPSSTSTGANGHATQSLTASPESTHGHHSTETLTSTKSKPSHASSASHTTSGILNTESLAASQSSVLASLSSAAGAKATAASPTSSSSSSAAGSRSSHGNLASELFNVPSMKKRSGVDNIISRIATANSHVSQAFSKDASSTGNGNLTNTATGYGNSSASGGASSTSGHSKSKHHHPSSTGHHHGNSTSTASASSSAQPTSASSTDSGNSAPALSSGALSSLATMSSSQIPEALSSLGVSSTASLFVGMDPLDGFRTSSRAGTAASTSAPSSSSSSASPKKSSSSSSASSSSSSSSEPGSSSSASSHKHHHSSASPKPTSASSGSMTRSRGSGTHSSGSQQQDNNMSNILAQGILSDTGLSPSQVSQYYANHGSQSRQSHHGSQGASSHGQGQMSASLHYKHGHQSVSQSF</sequence>
<feature type="region of interest" description="Disordered" evidence="1">
    <location>
        <begin position="366"/>
        <end position="386"/>
    </location>
</feature>
<feature type="compositionally biased region" description="Polar residues" evidence="1">
    <location>
        <begin position="626"/>
        <end position="636"/>
    </location>
</feature>
<accession>A0AAF0IZR0</accession>
<reference evidence="3" key="1">
    <citation type="submission" date="2023-03" db="EMBL/GenBank/DDBJ databases">
        <title>Mating type loci evolution in Malassezia.</title>
        <authorList>
            <person name="Coelho M.A."/>
        </authorList>
    </citation>
    <scope>NUCLEOTIDE SEQUENCE</scope>
    <source>
        <strain evidence="3">CBS 12830</strain>
    </source>
</reference>
<feature type="compositionally biased region" description="Polar residues" evidence="1">
    <location>
        <begin position="170"/>
        <end position="190"/>
    </location>
</feature>
<dbReference type="EMBL" id="CP119903">
    <property type="protein sequence ID" value="WFD23812.1"/>
    <property type="molecule type" value="Genomic_DNA"/>
</dbReference>
<evidence type="ECO:0000313" key="3">
    <source>
        <dbReference type="EMBL" id="WFD23812.1"/>
    </source>
</evidence>
<dbReference type="AlphaFoldDB" id="A0AAF0IZR0"/>
<feature type="signal peptide" evidence="2">
    <location>
        <begin position="1"/>
        <end position="24"/>
    </location>
</feature>
<feature type="compositionally biased region" description="Low complexity" evidence="1">
    <location>
        <begin position="320"/>
        <end position="336"/>
    </location>
</feature>
<feature type="compositionally biased region" description="Basic residues" evidence="1">
    <location>
        <begin position="456"/>
        <end position="471"/>
    </location>
</feature>
<organism evidence="3 4">
    <name type="scientific">Malassezia equina</name>
    <dbReference type="NCBI Taxonomy" id="1381935"/>
    <lineage>
        <taxon>Eukaryota</taxon>
        <taxon>Fungi</taxon>
        <taxon>Dikarya</taxon>
        <taxon>Basidiomycota</taxon>
        <taxon>Ustilaginomycotina</taxon>
        <taxon>Malasseziomycetes</taxon>
        <taxon>Malasseziales</taxon>
        <taxon>Malasseziaceae</taxon>
        <taxon>Malassezia</taxon>
    </lineage>
</organism>
<feature type="compositionally biased region" description="Polar residues" evidence="1">
    <location>
        <begin position="288"/>
        <end position="309"/>
    </location>
</feature>